<dbReference type="Pfam" id="PF00643">
    <property type="entry name" value="zf-B_box"/>
    <property type="match status" value="1"/>
</dbReference>
<evidence type="ECO:0000256" key="4">
    <source>
        <dbReference type="PROSITE-ProRule" id="PRU00024"/>
    </source>
</evidence>
<dbReference type="SUPFAM" id="SSF57850">
    <property type="entry name" value="RING/U-box"/>
    <property type="match status" value="1"/>
</dbReference>
<evidence type="ECO:0000313" key="6">
    <source>
        <dbReference type="Proteomes" id="UP000504623"/>
    </source>
</evidence>
<feature type="domain" description="B box-type" evidence="5">
    <location>
        <begin position="74"/>
        <end position="110"/>
    </location>
</feature>
<name>A0A9B0WZ43_CHRAS</name>
<dbReference type="Gene3D" id="3.30.160.60">
    <property type="entry name" value="Classic Zinc Finger"/>
    <property type="match status" value="1"/>
</dbReference>
<accession>A0A9B0WZ43</accession>
<keyword evidence="2 4" id="KW-0863">Zinc-finger</keyword>
<evidence type="ECO:0000256" key="1">
    <source>
        <dbReference type="ARBA" id="ARBA00022723"/>
    </source>
</evidence>
<evidence type="ECO:0000256" key="3">
    <source>
        <dbReference type="ARBA" id="ARBA00022833"/>
    </source>
</evidence>
<dbReference type="PANTHER" id="PTHR24103">
    <property type="entry name" value="E3 UBIQUITIN-PROTEIN LIGASE TRIM"/>
    <property type="match status" value="1"/>
</dbReference>
<dbReference type="InterPro" id="IPR000315">
    <property type="entry name" value="Znf_B-box"/>
</dbReference>
<evidence type="ECO:0000259" key="5">
    <source>
        <dbReference type="PROSITE" id="PS50119"/>
    </source>
</evidence>
<evidence type="ECO:0000256" key="2">
    <source>
        <dbReference type="ARBA" id="ARBA00022771"/>
    </source>
</evidence>
<gene>
    <name evidence="7" type="primary">LOC102836015</name>
</gene>
<dbReference type="InterPro" id="IPR013083">
    <property type="entry name" value="Znf_RING/FYVE/PHD"/>
</dbReference>
<sequence length="124" mass="14757">MEYVTVLEDLQTESSCPICLDYLQGSVALKYRHNFCLFLHPTLERKFRRNHQLANLPEIVKQVQIRRSKRKRKEETLVCEKHNQVLRVFCQNDLKALCLQCSFSIDYQNHYGPSRKLPRITGKY</sequence>
<keyword evidence="6" id="KW-1185">Reference proteome</keyword>
<dbReference type="SUPFAM" id="SSF57845">
    <property type="entry name" value="B-box zinc-binding domain"/>
    <property type="match status" value="1"/>
</dbReference>
<proteinExistence type="predicted"/>
<organism evidence="6 7">
    <name type="scientific">Chrysochloris asiatica</name>
    <name type="common">Cape golden mole</name>
    <dbReference type="NCBI Taxonomy" id="185453"/>
    <lineage>
        <taxon>Eukaryota</taxon>
        <taxon>Metazoa</taxon>
        <taxon>Chordata</taxon>
        <taxon>Craniata</taxon>
        <taxon>Vertebrata</taxon>
        <taxon>Euteleostomi</taxon>
        <taxon>Mammalia</taxon>
        <taxon>Eutheria</taxon>
        <taxon>Afrotheria</taxon>
        <taxon>Chrysochloridae</taxon>
        <taxon>Chrysochlorinae</taxon>
        <taxon>Chrysochloris</taxon>
    </lineage>
</organism>
<dbReference type="Proteomes" id="UP000504623">
    <property type="component" value="Unplaced"/>
</dbReference>
<keyword evidence="3" id="KW-0862">Zinc</keyword>
<dbReference type="InterPro" id="IPR050143">
    <property type="entry name" value="TRIM/RBCC"/>
</dbReference>
<dbReference type="GO" id="GO:0008270">
    <property type="term" value="F:zinc ion binding"/>
    <property type="evidence" value="ECO:0007669"/>
    <property type="project" value="UniProtKB-KW"/>
</dbReference>
<dbReference type="Gene3D" id="3.30.40.10">
    <property type="entry name" value="Zinc/RING finger domain, C3HC4 (zinc finger)"/>
    <property type="match status" value="1"/>
</dbReference>
<keyword evidence="1" id="KW-0479">Metal-binding</keyword>
<protein>
    <submittedName>
        <fullName evidence="7">Tripartite motif-containing protein 60-like</fullName>
    </submittedName>
</protein>
<dbReference type="AlphaFoldDB" id="A0A9B0WZ43"/>
<dbReference type="RefSeq" id="XP_006872582.1">
    <property type="nucleotide sequence ID" value="XM_006872520.1"/>
</dbReference>
<dbReference type="PROSITE" id="PS50119">
    <property type="entry name" value="ZF_BBOX"/>
    <property type="match status" value="1"/>
</dbReference>
<dbReference type="OrthoDB" id="654191at2759"/>
<reference evidence="7" key="1">
    <citation type="submission" date="2025-08" db="UniProtKB">
        <authorList>
            <consortium name="RefSeq"/>
        </authorList>
    </citation>
    <scope>IDENTIFICATION</scope>
    <source>
        <tissue evidence="7">Spleen</tissue>
    </source>
</reference>
<evidence type="ECO:0000313" key="7">
    <source>
        <dbReference type="RefSeq" id="XP_006872582.1"/>
    </source>
</evidence>
<dbReference type="GeneID" id="102836015"/>